<dbReference type="RefSeq" id="WP_072480824.1">
    <property type="nucleotide sequence ID" value="NZ_FPJG01000006.1"/>
</dbReference>
<feature type="region of interest" description="Disordered" evidence="1">
    <location>
        <begin position="154"/>
        <end position="173"/>
    </location>
</feature>
<evidence type="ECO:0000256" key="1">
    <source>
        <dbReference type="SAM" id="MobiDB-lite"/>
    </source>
</evidence>
<dbReference type="EMBL" id="FPJG01000006">
    <property type="protein sequence ID" value="SFW90762.1"/>
    <property type="molecule type" value="Genomic_DNA"/>
</dbReference>
<dbReference type="InterPro" id="IPR001646">
    <property type="entry name" value="5peptide_repeat"/>
</dbReference>
<dbReference type="Proteomes" id="UP000182740">
    <property type="component" value="Unassembled WGS sequence"/>
</dbReference>
<feature type="transmembrane region" description="Helical" evidence="2">
    <location>
        <begin position="56"/>
        <end position="77"/>
    </location>
</feature>
<evidence type="ECO:0000313" key="4">
    <source>
        <dbReference type="Proteomes" id="UP000182740"/>
    </source>
</evidence>
<evidence type="ECO:0000256" key="2">
    <source>
        <dbReference type="SAM" id="Phobius"/>
    </source>
</evidence>
<organism evidence="3 4">
    <name type="scientific">Amycolatopsis australiensis</name>
    <dbReference type="NCBI Taxonomy" id="546364"/>
    <lineage>
        <taxon>Bacteria</taxon>
        <taxon>Bacillati</taxon>
        <taxon>Actinomycetota</taxon>
        <taxon>Actinomycetes</taxon>
        <taxon>Pseudonocardiales</taxon>
        <taxon>Pseudonocardiaceae</taxon>
        <taxon>Amycolatopsis</taxon>
    </lineage>
</organism>
<protein>
    <submittedName>
        <fullName evidence="3">Pentapeptide repeat-containing protein</fullName>
    </submittedName>
</protein>
<proteinExistence type="predicted"/>
<dbReference type="STRING" id="546364.SAMN04489730_7691"/>
<dbReference type="Gene3D" id="2.160.20.80">
    <property type="entry name" value="E3 ubiquitin-protein ligase SopA"/>
    <property type="match status" value="1"/>
</dbReference>
<feature type="transmembrane region" description="Helical" evidence="2">
    <location>
        <begin position="12"/>
        <end position="36"/>
    </location>
</feature>
<keyword evidence="4" id="KW-1185">Reference proteome</keyword>
<sequence>MDDRPRLRLSLGLNIVLLLAVAVVAAAGLGALLWLLLGRPPIRQAGGWTAADSFDFAKIVLAVVGGVGAVVALVVAYRKQQLGEAAERREDIKLFAERFTKASDQLGSDKAAVRLAGVYALEDLAQGTPAQRQTIVNVLCAYLRMPYLHPVADRPAAEQAPGPDREENERRQQELQVRLTAQRILRAHLRPADPAGFWRDLDLDLTDAKLADFDFGQCQVRTARFRGAEFTGRADFAAARFGGDALFGEATFLGPVEFGEAVFGGSAAFGGAGFRDLVRFSETRFGGDARFDDASFAWLAGFDGAAFGGVAGFDGARFDEVWFTRAQFGGPVRFSGTTIDGPADFTGARIRIDPPRERVSVRLGGVEIDGDARLTEHGHVFPGDLVLAEQSPPLTGRDGTWAFLQTSAGHADPEASG</sequence>
<keyword evidence="2" id="KW-0472">Membrane</keyword>
<dbReference type="AlphaFoldDB" id="A0A1K1T2G9"/>
<evidence type="ECO:0000313" key="3">
    <source>
        <dbReference type="EMBL" id="SFW90762.1"/>
    </source>
</evidence>
<gene>
    <name evidence="3" type="ORF">SAMN04489730_7691</name>
</gene>
<reference evidence="4" key="1">
    <citation type="submission" date="2016-11" db="EMBL/GenBank/DDBJ databases">
        <authorList>
            <person name="Varghese N."/>
            <person name="Submissions S."/>
        </authorList>
    </citation>
    <scope>NUCLEOTIDE SEQUENCE [LARGE SCALE GENOMIC DNA]</scope>
    <source>
        <strain evidence="4">DSM 44671</strain>
    </source>
</reference>
<keyword evidence="2" id="KW-1133">Transmembrane helix</keyword>
<accession>A0A1K1T2G9</accession>
<keyword evidence="2" id="KW-0812">Transmembrane</keyword>
<dbReference type="Pfam" id="PF13576">
    <property type="entry name" value="Pentapeptide_3"/>
    <property type="match status" value="2"/>
</dbReference>
<name>A0A1K1T2G9_9PSEU</name>
<feature type="compositionally biased region" description="Basic and acidic residues" evidence="1">
    <location>
        <begin position="163"/>
        <end position="173"/>
    </location>
</feature>